<dbReference type="Proteomes" id="UP000541109">
    <property type="component" value="Unassembled WGS sequence"/>
</dbReference>
<dbReference type="GO" id="GO:0016780">
    <property type="term" value="F:phosphotransferase activity, for other substituted phosphate groups"/>
    <property type="evidence" value="ECO:0007669"/>
    <property type="project" value="InterPro"/>
</dbReference>
<organism evidence="4 5">
    <name type="scientific">Stappia albiluteola</name>
    <dbReference type="NCBI Taxonomy" id="2758565"/>
    <lineage>
        <taxon>Bacteria</taxon>
        <taxon>Pseudomonadati</taxon>
        <taxon>Pseudomonadota</taxon>
        <taxon>Alphaproteobacteria</taxon>
        <taxon>Hyphomicrobiales</taxon>
        <taxon>Stappiaceae</taxon>
        <taxon>Stappia</taxon>
    </lineage>
</organism>
<dbReference type="GO" id="GO:0016020">
    <property type="term" value="C:membrane"/>
    <property type="evidence" value="ECO:0007669"/>
    <property type="project" value="InterPro"/>
</dbReference>
<keyword evidence="1 2" id="KW-0808">Transferase</keyword>
<evidence type="ECO:0000256" key="2">
    <source>
        <dbReference type="RuleBase" id="RU003750"/>
    </source>
</evidence>
<feature type="transmembrane region" description="Helical" evidence="3">
    <location>
        <begin position="145"/>
        <end position="163"/>
    </location>
</feature>
<dbReference type="Pfam" id="PF01066">
    <property type="entry name" value="CDP-OH_P_transf"/>
    <property type="match status" value="1"/>
</dbReference>
<feature type="transmembrane region" description="Helical" evidence="3">
    <location>
        <begin position="119"/>
        <end position="139"/>
    </location>
</feature>
<dbReference type="RefSeq" id="WP_182167340.1">
    <property type="nucleotide sequence ID" value="NZ_JACFXV010000064.1"/>
</dbReference>
<dbReference type="Gene3D" id="1.20.120.1760">
    <property type="match status" value="1"/>
</dbReference>
<evidence type="ECO:0000313" key="4">
    <source>
        <dbReference type="EMBL" id="MBA5778735.1"/>
    </source>
</evidence>
<dbReference type="InterPro" id="IPR043130">
    <property type="entry name" value="CDP-OH_PTrfase_TM_dom"/>
</dbReference>
<feature type="transmembrane region" description="Helical" evidence="3">
    <location>
        <begin position="77"/>
        <end position="98"/>
    </location>
</feature>
<name>A0A839AHX1_9HYPH</name>
<proteinExistence type="inferred from homology"/>
<feature type="transmembrane region" description="Helical" evidence="3">
    <location>
        <begin position="46"/>
        <end position="71"/>
    </location>
</feature>
<keyword evidence="3" id="KW-1133">Transmembrane helix</keyword>
<keyword evidence="3" id="KW-0812">Transmembrane</keyword>
<evidence type="ECO:0000313" key="5">
    <source>
        <dbReference type="Proteomes" id="UP000541109"/>
    </source>
</evidence>
<accession>A0A839AHX1</accession>
<feature type="transmembrane region" description="Helical" evidence="3">
    <location>
        <begin position="215"/>
        <end position="242"/>
    </location>
</feature>
<evidence type="ECO:0000256" key="1">
    <source>
        <dbReference type="ARBA" id="ARBA00022679"/>
    </source>
</evidence>
<dbReference type="InterPro" id="IPR000462">
    <property type="entry name" value="CDP-OH_P_trans"/>
</dbReference>
<comment type="similarity">
    <text evidence="2">Belongs to the CDP-alcohol phosphatidyltransferase class-I family.</text>
</comment>
<feature type="transmembrane region" description="Helical" evidence="3">
    <location>
        <begin position="191"/>
        <end position="209"/>
    </location>
</feature>
<dbReference type="AlphaFoldDB" id="A0A839AHX1"/>
<sequence>MESRAGGARAKPTLGTIVREYRHNKLAEEMRGNWANVLLHRLPSFALVWSCARLGITPIAVSLASIVVALAMPAMALVLPVWPAAIAVCAAGFLFQVLDCTDGALARTTGQVSAIGGTLDFLIDMVQWGLLYLAIGILADRYLGTGGFWSALAILAGWMRLYARMARDAMTPVPDGEKRFATVFPREPGEAIVAVIAGLSGLIPFLALVTPDPVLARAAVIFLVVYSVLDLGDTAIGIASAWRKGRGKAR</sequence>
<evidence type="ECO:0000256" key="3">
    <source>
        <dbReference type="SAM" id="Phobius"/>
    </source>
</evidence>
<comment type="caution">
    <text evidence="4">The sequence shown here is derived from an EMBL/GenBank/DDBJ whole genome shotgun (WGS) entry which is preliminary data.</text>
</comment>
<reference evidence="4 5" key="1">
    <citation type="submission" date="2020-07" db="EMBL/GenBank/DDBJ databases">
        <title>Stappia sp., F7233, whole genome shotgun sequencing project.</title>
        <authorList>
            <person name="Jiang S."/>
            <person name="Liu Z.W."/>
            <person name="Du Z.J."/>
        </authorList>
    </citation>
    <scope>NUCLEOTIDE SEQUENCE [LARGE SCALE GENOMIC DNA]</scope>
    <source>
        <strain evidence="4 5">F7233</strain>
    </source>
</reference>
<keyword evidence="3" id="KW-0472">Membrane</keyword>
<dbReference type="InterPro" id="IPR048254">
    <property type="entry name" value="CDP_ALCOHOL_P_TRANSF_CS"/>
</dbReference>
<keyword evidence="5" id="KW-1185">Reference proteome</keyword>
<dbReference type="GO" id="GO:0008654">
    <property type="term" value="P:phospholipid biosynthetic process"/>
    <property type="evidence" value="ECO:0007669"/>
    <property type="project" value="InterPro"/>
</dbReference>
<gene>
    <name evidence="4" type="ORF">H2509_16545</name>
</gene>
<protein>
    <submittedName>
        <fullName evidence="4">CDP-alcohol phosphatidyltransferase family protein</fullName>
    </submittedName>
</protein>
<dbReference type="EMBL" id="JACFXV010000064">
    <property type="protein sequence ID" value="MBA5778735.1"/>
    <property type="molecule type" value="Genomic_DNA"/>
</dbReference>
<dbReference type="PROSITE" id="PS00379">
    <property type="entry name" value="CDP_ALCOHOL_P_TRANSF"/>
    <property type="match status" value="1"/>
</dbReference>